<evidence type="ECO:0000259" key="3">
    <source>
        <dbReference type="Pfam" id="PF07282"/>
    </source>
</evidence>
<dbReference type="RefSeq" id="WP_007923109.1">
    <property type="nucleotide sequence ID" value="NZ_ADVG01000005.1"/>
</dbReference>
<accession>D6U676</accession>
<keyword evidence="1" id="KW-0238">DNA-binding</keyword>
<dbReference type="Pfam" id="PF07282">
    <property type="entry name" value="Cas12f1-like_TNB"/>
    <property type="match status" value="1"/>
</dbReference>
<organism evidence="4 5">
    <name type="scientific">Ktedonobacter racemifer DSM 44963</name>
    <dbReference type="NCBI Taxonomy" id="485913"/>
    <lineage>
        <taxon>Bacteria</taxon>
        <taxon>Bacillati</taxon>
        <taxon>Chloroflexota</taxon>
        <taxon>Ktedonobacteria</taxon>
        <taxon>Ktedonobacterales</taxon>
        <taxon>Ktedonobacteraceae</taxon>
        <taxon>Ktedonobacter</taxon>
    </lineage>
</organism>
<dbReference type="OrthoDB" id="9845at2"/>
<dbReference type="InParanoid" id="D6U676"/>
<dbReference type="NCBIfam" id="NF040570">
    <property type="entry name" value="guided_TnpB"/>
    <property type="match status" value="1"/>
</dbReference>
<reference evidence="4 5" key="1">
    <citation type="journal article" date="2011" name="Stand. Genomic Sci.">
        <title>Non-contiguous finished genome sequence and contextual data of the filamentous soil bacterium Ktedonobacter racemifer type strain (SOSP1-21).</title>
        <authorList>
            <person name="Chang Y.J."/>
            <person name="Land M."/>
            <person name="Hauser L."/>
            <person name="Chertkov O."/>
            <person name="Del Rio T.G."/>
            <person name="Nolan M."/>
            <person name="Copeland A."/>
            <person name="Tice H."/>
            <person name="Cheng J.F."/>
            <person name="Lucas S."/>
            <person name="Han C."/>
            <person name="Goodwin L."/>
            <person name="Pitluck S."/>
            <person name="Ivanova N."/>
            <person name="Ovchinikova G."/>
            <person name="Pati A."/>
            <person name="Chen A."/>
            <person name="Palaniappan K."/>
            <person name="Mavromatis K."/>
            <person name="Liolios K."/>
            <person name="Brettin T."/>
            <person name="Fiebig A."/>
            <person name="Rohde M."/>
            <person name="Abt B."/>
            <person name="Goker M."/>
            <person name="Detter J.C."/>
            <person name="Woyke T."/>
            <person name="Bristow J."/>
            <person name="Eisen J.A."/>
            <person name="Markowitz V."/>
            <person name="Hugenholtz P."/>
            <person name="Kyrpides N.C."/>
            <person name="Klenk H.P."/>
            <person name="Lapidus A."/>
        </authorList>
    </citation>
    <scope>NUCLEOTIDE SEQUENCE [LARGE SCALE GENOMIC DNA]</scope>
    <source>
        <strain evidence="5">DSM 44963</strain>
    </source>
</reference>
<feature type="region of interest" description="Disordered" evidence="2">
    <location>
        <begin position="268"/>
        <end position="312"/>
    </location>
</feature>
<dbReference type="eggNOG" id="COG0675">
    <property type="taxonomic scope" value="Bacteria"/>
</dbReference>
<protein>
    <submittedName>
        <fullName evidence="4">Transposase IS605 OrfB</fullName>
    </submittedName>
</protein>
<evidence type="ECO:0000256" key="2">
    <source>
        <dbReference type="SAM" id="MobiDB-lite"/>
    </source>
</evidence>
<feature type="compositionally biased region" description="Basic residues" evidence="2">
    <location>
        <begin position="269"/>
        <end position="293"/>
    </location>
</feature>
<feature type="compositionally biased region" description="Basic and acidic residues" evidence="2">
    <location>
        <begin position="1"/>
        <end position="14"/>
    </location>
</feature>
<dbReference type="InterPro" id="IPR010095">
    <property type="entry name" value="Cas12f1-like_TNB"/>
</dbReference>
<feature type="compositionally biased region" description="Basic residues" evidence="2">
    <location>
        <begin position="15"/>
        <end position="26"/>
    </location>
</feature>
<dbReference type="EMBL" id="ADVG01000005">
    <property type="protein sequence ID" value="EFH80487.1"/>
    <property type="molecule type" value="Genomic_DNA"/>
</dbReference>
<feature type="region of interest" description="Disordered" evidence="2">
    <location>
        <begin position="1"/>
        <end position="26"/>
    </location>
</feature>
<dbReference type="STRING" id="485913.Krac_1092"/>
<comment type="caution">
    <text evidence="4">The sequence shown here is derived from an EMBL/GenBank/DDBJ whole genome shotgun (WGS) entry which is preliminary data.</text>
</comment>
<evidence type="ECO:0000256" key="1">
    <source>
        <dbReference type="ARBA" id="ARBA00023125"/>
    </source>
</evidence>
<sequence>MSKREAKATAEEKQKRKRKRKKKTKHTLTRAVTHIRLLEANPGKLAALDALMAVYLPLCQQYTTLFGTREESPDKYTDPIFETELSERLHRVAMQQAAGIAKSWRTNRTNAYQAYLDEVADYAAARAKAEAEGKRSSFKRKEPEWQEWDVPVLRVPVMQANANVVVIEKSEESTFDYWLRISTLDKGNPLRVPVKLASYHKKAMGGKTINTSTTLQKRKGVWWLTLSFDEDMPPKTEAGAPGVGIDVGIKNFVTTSTGKHYGTFAGKLATKHKRDREKRRRKDKLRACLKKKGVPKEKLPSKSSASSRRLGRQVRQDINRAINQALDDHPDARIIYEDLNVASMRFKARSMNAYLYASNLGHIPKQLAWAAAKRRMASHTVRAAYSSQECPVCHYVDRANRPDQQTFCCQVCGYTDHADRKAAGTLASRWADRELAACADLKQVKALLLRRHEKWKQENAQRITRAGPPIQLSFWDPPEMFLDSSHE</sequence>
<keyword evidence="5" id="KW-1185">Reference proteome</keyword>
<proteinExistence type="predicted"/>
<dbReference type="Proteomes" id="UP000004508">
    <property type="component" value="Unassembled WGS sequence"/>
</dbReference>
<dbReference type="AlphaFoldDB" id="D6U676"/>
<feature type="domain" description="Cas12f1-like TNB" evidence="3">
    <location>
        <begin position="365"/>
        <end position="423"/>
    </location>
</feature>
<evidence type="ECO:0000313" key="5">
    <source>
        <dbReference type="Proteomes" id="UP000004508"/>
    </source>
</evidence>
<name>D6U676_KTERA</name>
<dbReference type="GO" id="GO:0003677">
    <property type="term" value="F:DNA binding"/>
    <property type="evidence" value="ECO:0007669"/>
    <property type="project" value="UniProtKB-KW"/>
</dbReference>
<evidence type="ECO:0000313" key="4">
    <source>
        <dbReference type="EMBL" id="EFH80487.1"/>
    </source>
</evidence>
<gene>
    <name evidence="4" type="ORF">Krac_1092</name>
</gene>